<name>F2LY72_HIPMA</name>
<evidence type="ECO:0000256" key="4">
    <source>
        <dbReference type="ARBA" id="ARBA00012827"/>
    </source>
</evidence>
<evidence type="ECO:0000256" key="3">
    <source>
        <dbReference type="ARBA" id="ARBA00004887"/>
    </source>
</evidence>
<dbReference type="InterPro" id="IPR023366">
    <property type="entry name" value="ATP_synth_asu-like_sf"/>
</dbReference>
<evidence type="ECO:0000313" key="13">
    <source>
        <dbReference type="Proteomes" id="UP000008139"/>
    </source>
</evidence>
<feature type="domain" description="Lumazine-binding" evidence="11">
    <location>
        <begin position="1"/>
        <end position="95"/>
    </location>
</feature>
<dbReference type="Proteomes" id="UP000008139">
    <property type="component" value="Chromosome"/>
</dbReference>
<dbReference type="GO" id="GO:0004746">
    <property type="term" value="F:riboflavin synthase activity"/>
    <property type="evidence" value="ECO:0007669"/>
    <property type="project" value="UniProtKB-UniRule"/>
</dbReference>
<comment type="catalytic activity">
    <reaction evidence="1">
        <text>2 6,7-dimethyl-8-(1-D-ribityl)lumazine + H(+) = 5-amino-6-(D-ribitylamino)uracil + riboflavin</text>
        <dbReference type="Rhea" id="RHEA:20772"/>
        <dbReference type="ChEBI" id="CHEBI:15378"/>
        <dbReference type="ChEBI" id="CHEBI:15934"/>
        <dbReference type="ChEBI" id="CHEBI:57986"/>
        <dbReference type="ChEBI" id="CHEBI:58201"/>
        <dbReference type="EC" id="2.5.1.9"/>
    </reaction>
</comment>
<gene>
    <name evidence="12" type="ordered locus">Hipma_1439</name>
</gene>
<evidence type="ECO:0000256" key="10">
    <source>
        <dbReference type="PROSITE-ProRule" id="PRU00524"/>
    </source>
</evidence>
<dbReference type="NCBIfam" id="NF006767">
    <property type="entry name" value="PRK09289.1"/>
    <property type="match status" value="1"/>
</dbReference>
<sequence>MFTGIVEEVGKIIAIKPESNGKKLIVGCKLSKETKEGDSIAVNGACLTVVEKSNNSFAVDVSFESLSKTNLGYLNIGDYVNLERALLVGGRLDGHIVLGHIDTTAKIQSIRRVGDFFILTVQIDDYIYQNSVEKGSISINGISLTIANLSKTQLNVAIIPFTFENTNLKYLKVQDIVNVEVDIIGKYVRKFTQGKNKKLDEDFLKLHGFV</sequence>
<dbReference type="PIRSF" id="PIRSF000498">
    <property type="entry name" value="Riboflavin_syn_A"/>
    <property type="match status" value="1"/>
</dbReference>
<evidence type="ECO:0000259" key="11">
    <source>
        <dbReference type="PROSITE" id="PS51177"/>
    </source>
</evidence>
<dbReference type="eggNOG" id="COG0307">
    <property type="taxonomic scope" value="Bacteria"/>
</dbReference>
<evidence type="ECO:0000256" key="7">
    <source>
        <dbReference type="ARBA" id="ARBA00022679"/>
    </source>
</evidence>
<feature type="repeat" description="Lumazine-binding" evidence="10">
    <location>
        <begin position="96"/>
        <end position="192"/>
    </location>
</feature>
<dbReference type="PANTHER" id="PTHR21098:SF12">
    <property type="entry name" value="RIBOFLAVIN SYNTHASE"/>
    <property type="match status" value="1"/>
</dbReference>
<dbReference type="KEGG" id="hmr:Hipma_1439"/>
<dbReference type="Pfam" id="PF00677">
    <property type="entry name" value="Lum_binding"/>
    <property type="match status" value="2"/>
</dbReference>
<reference evidence="12 13" key="1">
    <citation type="journal article" date="2011" name="Stand. Genomic Sci.">
        <title>Complete genome sequence of the thermophilic sulfur-reducer Hippea maritima type strain (MH(2)).</title>
        <authorList>
            <person name="Huntemann M."/>
            <person name="Lu M."/>
            <person name="Nolan M."/>
            <person name="Lapidus A."/>
            <person name="Lucas S."/>
            <person name="Hammon N."/>
            <person name="Deshpande S."/>
            <person name="Cheng J.F."/>
            <person name="Tapia R."/>
            <person name="Han C."/>
            <person name="Goodwin L."/>
            <person name="Pitluck S."/>
            <person name="Liolios K."/>
            <person name="Pagani I."/>
            <person name="Ivanova N."/>
            <person name="Ovchinikova G."/>
            <person name="Pati A."/>
            <person name="Chen A."/>
            <person name="Palaniappan K."/>
            <person name="Land M."/>
            <person name="Hauser L."/>
            <person name="Jeffries C.D."/>
            <person name="Detter J.C."/>
            <person name="Brambilla E.M."/>
            <person name="Rohde M."/>
            <person name="Spring S."/>
            <person name="Goker M."/>
            <person name="Woyke T."/>
            <person name="Bristow J."/>
            <person name="Eisen J.A."/>
            <person name="Markowitz V."/>
            <person name="Hugenholtz P."/>
            <person name="Kyrpides N.C."/>
            <person name="Klenk H.P."/>
            <person name="Mavromatis K."/>
        </authorList>
    </citation>
    <scope>NUCLEOTIDE SEQUENCE [LARGE SCALE GENOMIC DNA]</scope>
    <source>
        <strain evidence="13">ATCC 700847 / DSM 10411 / MH2</strain>
    </source>
</reference>
<evidence type="ECO:0000256" key="2">
    <source>
        <dbReference type="ARBA" id="ARBA00002803"/>
    </source>
</evidence>
<dbReference type="EMBL" id="CP002606">
    <property type="protein sequence ID" value="AEA34395.1"/>
    <property type="molecule type" value="Genomic_DNA"/>
</dbReference>
<dbReference type="CDD" id="cd00402">
    <property type="entry name" value="Riboflavin_synthase_like"/>
    <property type="match status" value="1"/>
</dbReference>
<accession>F2LY72</accession>
<dbReference type="EC" id="2.5.1.9" evidence="4 9"/>
<evidence type="ECO:0000256" key="8">
    <source>
        <dbReference type="ARBA" id="ARBA00022737"/>
    </source>
</evidence>
<evidence type="ECO:0000256" key="6">
    <source>
        <dbReference type="ARBA" id="ARBA00022619"/>
    </source>
</evidence>
<organism evidence="12 13">
    <name type="scientific">Hippea maritima (strain ATCC 700847 / DSM 10411 / MH2)</name>
    <dbReference type="NCBI Taxonomy" id="760142"/>
    <lineage>
        <taxon>Bacteria</taxon>
        <taxon>Pseudomonadati</taxon>
        <taxon>Campylobacterota</taxon>
        <taxon>Desulfurellia</taxon>
        <taxon>Desulfurellales</taxon>
        <taxon>Hippeaceae</taxon>
        <taxon>Hippea</taxon>
    </lineage>
</organism>
<dbReference type="HOGENOM" id="CLU_034388_2_0_7"/>
<dbReference type="Gene3D" id="2.40.30.20">
    <property type="match status" value="2"/>
</dbReference>
<dbReference type="FunFam" id="2.40.30.20:FF:000003">
    <property type="entry name" value="Riboflavin synthase, alpha subunit"/>
    <property type="match status" value="1"/>
</dbReference>
<dbReference type="FunCoup" id="F2LY72">
    <property type="interactions" value="439"/>
</dbReference>
<keyword evidence="8" id="KW-0677">Repeat</keyword>
<reference evidence="13" key="2">
    <citation type="submission" date="2011-03" db="EMBL/GenBank/DDBJ databases">
        <title>The complete genome of Hippea maritima DSM 10411.</title>
        <authorList>
            <consortium name="US DOE Joint Genome Institute (JGI-PGF)"/>
            <person name="Lucas S."/>
            <person name="Copeland A."/>
            <person name="Lapidus A."/>
            <person name="Bruce D."/>
            <person name="Goodwin L."/>
            <person name="Pitluck S."/>
            <person name="Peters L."/>
            <person name="Kyrpides N."/>
            <person name="Mavromatis K."/>
            <person name="Pagani I."/>
            <person name="Ivanova N."/>
            <person name="Mikhailova N."/>
            <person name="Lu M."/>
            <person name="Detter J.C."/>
            <person name="Tapia R."/>
            <person name="Han C."/>
            <person name="Land M."/>
            <person name="Hauser L."/>
            <person name="Markowitz V."/>
            <person name="Cheng J.-F."/>
            <person name="Hugenholtz P."/>
            <person name="Woyke T."/>
            <person name="Wu D."/>
            <person name="Spring S."/>
            <person name="Schroeder M."/>
            <person name="Brambilla E."/>
            <person name="Klenk H.-P."/>
            <person name="Eisen J.A."/>
        </authorList>
    </citation>
    <scope>NUCLEOTIDE SEQUENCE [LARGE SCALE GENOMIC DNA]</scope>
    <source>
        <strain evidence="13">ATCC 700847 / DSM 10411 / MH2</strain>
    </source>
</reference>
<feature type="domain" description="Lumazine-binding" evidence="11">
    <location>
        <begin position="96"/>
        <end position="192"/>
    </location>
</feature>
<evidence type="ECO:0000313" key="12">
    <source>
        <dbReference type="EMBL" id="AEA34395.1"/>
    </source>
</evidence>
<comment type="function">
    <text evidence="2">Catalyzes the dismutation of two molecules of 6,7-dimethyl-8-ribityllumazine, resulting in the formation of riboflavin and 5-amino-6-(D-ribitylamino)uracil.</text>
</comment>
<dbReference type="RefSeq" id="WP_013682425.1">
    <property type="nucleotide sequence ID" value="NC_015318.1"/>
</dbReference>
<evidence type="ECO:0000256" key="5">
    <source>
        <dbReference type="ARBA" id="ARBA00013950"/>
    </source>
</evidence>
<dbReference type="InterPro" id="IPR026017">
    <property type="entry name" value="Lumazine-bd_dom"/>
</dbReference>
<dbReference type="OrthoDB" id="9788537at2"/>
<keyword evidence="7 12" id="KW-0808">Transferase</keyword>
<dbReference type="SUPFAM" id="SSF63380">
    <property type="entry name" value="Riboflavin synthase domain-like"/>
    <property type="match status" value="2"/>
</dbReference>
<dbReference type="NCBIfam" id="TIGR00187">
    <property type="entry name" value="ribE"/>
    <property type="match status" value="1"/>
</dbReference>
<evidence type="ECO:0000256" key="1">
    <source>
        <dbReference type="ARBA" id="ARBA00000968"/>
    </source>
</evidence>
<dbReference type="STRING" id="760142.Hipma_1439"/>
<feature type="repeat" description="Lumazine-binding" evidence="10">
    <location>
        <begin position="1"/>
        <end position="95"/>
    </location>
</feature>
<dbReference type="GO" id="GO:0009231">
    <property type="term" value="P:riboflavin biosynthetic process"/>
    <property type="evidence" value="ECO:0007669"/>
    <property type="project" value="UniProtKB-KW"/>
</dbReference>
<dbReference type="InParanoid" id="F2LY72"/>
<keyword evidence="6" id="KW-0686">Riboflavin biosynthesis</keyword>
<proteinExistence type="predicted"/>
<evidence type="ECO:0000256" key="9">
    <source>
        <dbReference type="NCBIfam" id="TIGR00187"/>
    </source>
</evidence>
<keyword evidence="13" id="KW-1185">Reference proteome</keyword>
<dbReference type="InterPro" id="IPR017938">
    <property type="entry name" value="Riboflavin_synthase-like_b-brl"/>
</dbReference>
<dbReference type="PROSITE" id="PS51177">
    <property type="entry name" value="LUMAZINE_BIND"/>
    <property type="match status" value="2"/>
</dbReference>
<comment type="pathway">
    <text evidence="3">Cofactor biosynthesis; riboflavin biosynthesis; riboflavin from 2-hydroxy-3-oxobutyl phosphate and 5-amino-6-(D-ribitylamino)uracil: step 2/2.</text>
</comment>
<dbReference type="PANTHER" id="PTHR21098">
    <property type="entry name" value="RIBOFLAVIN SYNTHASE ALPHA CHAIN"/>
    <property type="match status" value="1"/>
</dbReference>
<protein>
    <recommendedName>
        <fullName evidence="5 9">Riboflavin synthase</fullName>
        <ecNumber evidence="4 9">2.5.1.9</ecNumber>
    </recommendedName>
</protein>
<dbReference type="InterPro" id="IPR001783">
    <property type="entry name" value="Lumazine-bd"/>
</dbReference>
<dbReference type="AlphaFoldDB" id="F2LY72"/>